<name>A0A511Y8U5_9FLAO</name>
<gene>
    <name evidence="1" type="ORF">CLA01_16820</name>
</gene>
<organism evidence="1 2">
    <name type="scientific">Chryseobacterium lathyri</name>
    <dbReference type="NCBI Taxonomy" id="395933"/>
    <lineage>
        <taxon>Bacteria</taxon>
        <taxon>Pseudomonadati</taxon>
        <taxon>Bacteroidota</taxon>
        <taxon>Flavobacteriia</taxon>
        <taxon>Flavobacteriales</taxon>
        <taxon>Weeksellaceae</taxon>
        <taxon>Chryseobacterium group</taxon>
        <taxon>Chryseobacterium</taxon>
    </lineage>
</organism>
<dbReference type="OrthoDB" id="740138at2"/>
<dbReference type="InterPro" id="IPR026487">
    <property type="entry name" value="CHP04141"/>
</dbReference>
<dbReference type="EMBL" id="BJYI01000005">
    <property type="protein sequence ID" value="GEN71610.1"/>
    <property type="molecule type" value="Genomic_DNA"/>
</dbReference>
<dbReference type="NCBIfam" id="TIGR04141">
    <property type="entry name" value="TIGR04141 family sporadically distributed protein"/>
    <property type="match status" value="1"/>
</dbReference>
<dbReference type="AlphaFoldDB" id="A0A511Y8U5"/>
<evidence type="ECO:0000313" key="2">
    <source>
        <dbReference type="Proteomes" id="UP000321150"/>
    </source>
</evidence>
<evidence type="ECO:0000313" key="1">
    <source>
        <dbReference type="EMBL" id="GEN71610.1"/>
    </source>
</evidence>
<comment type="caution">
    <text evidence="1">The sequence shown here is derived from an EMBL/GenBank/DDBJ whole genome shotgun (WGS) entry which is preliminary data.</text>
</comment>
<proteinExistence type="predicted"/>
<dbReference type="Pfam" id="PF19614">
    <property type="entry name" value="DUF6119"/>
    <property type="match status" value="1"/>
</dbReference>
<protein>
    <submittedName>
        <fullName evidence="1">Uncharacterized protein</fullName>
    </submittedName>
</protein>
<sequence length="429" mass="50400">MSEKIQNSIYLLKKQIREKHPRTKKVLIKDVDFTYLSKFFKSRKFKEQKVKNDISDSFDIKVFYKKATSDVKWKDFIKNVVEAEQEILNLNKSTSESYIILFQNIKTKKIFASTGGYAHVTVQEVATNDFGIEILARIVKVDDKALKSTKERNLTGGIQGEVKFFRNDYNLYENDNFGKIYNELNALLTKESLIKTFGFKAKDLKNDSICIAKNSFSLKKSISFQELLNIIKKCEYLLTKDYTVEINSVNKVPKSENILIENLFEDLIKLTYKNYCDTKDFYSIEISNKEFDKYFQASTSKLSFYYKRKLQEISLDGTIREIQQVILTIVEICGGLLTFEEFKKIIDSANLETLDENEQLLTKDKLLNHFCSEIIYNKETYFLIEKDWYQIKKTFIDNINDQTSYFLNENIYTGPKLEKWKDLSENYSP</sequence>
<dbReference type="RefSeq" id="WP_111954921.1">
    <property type="nucleotide sequence ID" value="NZ_BJYI01000005.1"/>
</dbReference>
<dbReference type="Proteomes" id="UP000321150">
    <property type="component" value="Unassembled WGS sequence"/>
</dbReference>
<reference evidence="1 2" key="1">
    <citation type="submission" date="2019-07" db="EMBL/GenBank/DDBJ databases">
        <title>Whole genome shotgun sequence of Chryseobacterium lathyri NBRC 105250.</title>
        <authorList>
            <person name="Hosoyama A."/>
            <person name="Uohara A."/>
            <person name="Ohji S."/>
            <person name="Ichikawa N."/>
        </authorList>
    </citation>
    <scope>NUCLEOTIDE SEQUENCE [LARGE SCALE GENOMIC DNA]</scope>
    <source>
        <strain evidence="1 2">NBRC 105250</strain>
    </source>
</reference>
<accession>A0A511Y8U5</accession>